<dbReference type="Gene3D" id="3.30.1400.10">
    <property type="entry name" value="ZipA, C-terminal FtsZ-binding domain"/>
    <property type="match status" value="1"/>
</dbReference>
<feature type="domain" description="ZipA C-terminal FtsZ-binding" evidence="4">
    <location>
        <begin position="237"/>
        <end position="361"/>
    </location>
</feature>
<dbReference type="GO" id="GO:0005886">
    <property type="term" value="C:plasma membrane"/>
    <property type="evidence" value="ECO:0007669"/>
    <property type="project" value="UniProtKB-SubCell"/>
</dbReference>
<dbReference type="OrthoDB" id="8521018at2"/>
<evidence type="ECO:0000256" key="2">
    <source>
        <dbReference type="RuleBase" id="RU003613"/>
    </source>
</evidence>
<dbReference type="Proteomes" id="UP000308891">
    <property type="component" value="Unassembled WGS sequence"/>
</dbReference>
<keyword evidence="1 5" id="KW-0132">Cell division</keyword>
<keyword evidence="2 3" id="KW-0472">Membrane</keyword>
<protein>
    <recommendedName>
        <fullName evidence="1">Cell division protein ZipA</fullName>
    </recommendedName>
</protein>
<accession>A0A4T0UZT8</accession>
<evidence type="ECO:0000313" key="5">
    <source>
        <dbReference type="EMBL" id="TIC84752.1"/>
    </source>
</evidence>
<dbReference type="RefSeq" id="WP_136552025.1">
    <property type="nucleotide sequence ID" value="NZ_STGJ01000005.1"/>
</dbReference>
<dbReference type="InterPro" id="IPR036765">
    <property type="entry name" value="ZipA_FtsZ-bd_C_sf"/>
</dbReference>
<dbReference type="SMART" id="SM00771">
    <property type="entry name" value="ZipA_C"/>
    <property type="match status" value="1"/>
</dbReference>
<proteinExistence type="inferred from homology"/>
<keyword evidence="3" id="KW-1133">Transmembrane helix</keyword>
<comment type="function">
    <text evidence="1">Essential cell division protein that stabilizes the FtsZ protofilaments by cross-linking them and that serves as a cytoplasmic membrane anchor for the Z ring. Also required for the recruitment to the septal ring of downstream cell division proteins.</text>
</comment>
<name>A0A4T0UZT8_9NEIS</name>
<comment type="subcellular location">
    <subcellularLocation>
        <location evidence="2">Cell inner membrane</location>
        <topology evidence="2">Single-pass type I membrane protein</topology>
    </subcellularLocation>
</comment>
<organism evidence="5 6">
    <name type="scientific">Crenobacter intestini</name>
    <dbReference type="NCBI Taxonomy" id="2563443"/>
    <lineage>
        <taxon>Bacteria</taxon>
        <taxon>Pseudomonadati</taxon>
        <taxon>Pseudomonadota</taxon>
        <taxon>Betaproteobacteria</taxon>
        <taxon>Neisseriales</taxon>
        <taxon>Neisseriaceae</taxon>
        <taxon>Crenobacter</taxon>
    </lineage>
</organism>
<evidence type="ECO:0000256" key="3">
    <source>
        <dbReference type="SAM" id="Phobius"/>
    </source>
</evidence>
<keyword evidence="2" id="KW-0997">Cell inner membrane</keyword>
<dbReference type="InterPro" id="IPR007449">
    <property type="entry name" value="ZipA_FtsZ-bd_C"/>
</dbReference>
<keyword evidence="6" id="KW-1185">Reference proteome</keyword>
<reference evidence="5 6" key="1">
    <citation type="submission" date="2019-04" db="EMBL/GenBank/DDBJ databases">
        <title>Crenobacter sp. nov.</title>
        <authorList>
            <person name="Shi S."/>
        </authorList>
    </citation>
    <scope>NUCLEOTIDE SEQUENCE [LARGE SCALE GENOMIC DNA]</scope>
    <source>
        <strain evidence="5 6">GY 70310</strain>
    </source>
</reference>
<dbReference type="Pfam" id="PF04354">
    <property type="entry name" value="ZipA_C"/>
    <property type="match status" value="1"/>
</dbReference>
<comment type="caution">
    <text evidence="5">The sequence shown here is derived from an EMBL/GenBank/DDBJ whole genome shotgun (WGS) entry which is preliminary data.</text>
</comment>
<gene>
    <name evidence="5" type="ORF">E5K04_06160</name>
</gene>
<keyword evidence="1" id="KW-0131">Cell cycle</keyword>
<evidence type="ECO:0000313" key="6">
    <source>
        <dbReference type="Proteomes" id="UP000308891"/>
    </source>
</evidence>
<feature type="transmembrane region" description="Helical" evidence="3">
    <location>
        <begin position="6"/>
        <end position="25"/>
    </location>
</feature>
<evidence type="ECO:0000256" key="1">
    <source>
        <dbReference type="RuleBase" id="RU003612"/>
    </source>
</evidence>
<keyword evidence="2 3" id="KW-0812">Transmembrane</keyword>
<dbReference type="AlphaFoldDB" id="A0A4T0UZT8"/>
<sequence>MSELQIGLLVLGAAFIALVLGFNFYQEWRFKQKTRQSFAREHDDVLLDVPKNNVRDGARHDRLEPVIDDDPLSLPDLDEPLDMPVVQTEQAAAPVEFDAPEADAEAELDAFDHDDHQALVTAMLDPSLDFIAEIVFERPYELAALPRFAVAKRVQLIGRTERGLWKPAEALPGVRYRQLNVGLQLVDRSGALSEDDLANFCAQVNEYATAHGARASFPQHQQKLACARELDAFCANVDILIGINIVPSSPIDGARLRSFAEAYGLELEPDGAFHYLSDSGNTLYSLTAADQQPFTYHNLIDQRFAGLTLLYDVPRVAGAVDVFDRAVDFCRQLAAEFDAELVDDNRRPLTAQSLARIRAQLVQIYGSMDDRGIAPGSVAALRLFA</sequence>
<dbReference type="GO" id="GO:0090529">
    <property type="term" value="P:cell septum assembly"/>
    <property type="evidence" value="ECO:0007669"/>
    <property type="project" value="InterPro"/>
</dbReference>
<evidence type="ECO:0000259" key="4">
    <source>
        <dbReference type="SMART" id="SM00771"/>
    </source>
</evidence>
<dbReference type="SUPFAM" id="SSF64383">
    <property type="entry name" value="Cell-division protein ZipA, C-terminal domain"/>
    <property type="match status" value="1"/>
</dbReference>
<dbReference type="EMBL" id="STGJ01000005">
    <property type="protein sequence ID" value="TIC84752.1"/>
    <property type="molecule type" value="Genomic_DNA"/>
</dbReference>
<keyword evidence="2" id="KW-1003">Cell membrane</keyword>
<comment type="similarity">
    <text evidence="1">Belongs to the ZipA family.</text>
</comment>